<dbReference type="AlphaFoldDB" id="A0A0D7AVB2"/>
<dbReference type="OrthoDB" id="542013at2759"/>
<sequence length="581" mass="64901">MVVRTVEDTWADHKSERPPPVVTSDLTGKTIIVTGANVGLGFEACKHFATMNPKRLILACRDQEKGRAALADIGYAAAETWPLDLGSLRSVVSFADRVQDELERLDVLILNAGVINFEWGLTEDGYERTLQVNGLSNLLLAVRLAPLLLKTAKAHNSITRLVNVTSEMLYYTGIDSALLKSQTNVYKAMSEKEFCVPPDWNNRYPQTKLIELFYTRSLQAYIGQDAPLVVTCLNPGYCYSNFRANAPPGVKQGLEDLEKEYAYTTEEGSRQLVFGAVNDDPEALKGQYFSMCKVREVSDYALSDEGWSMERRFWDDGIEILGEKDEKFKAALAAIARVTGIRGMQEVREDHEKMQRALEAAEAALATARKDTQAERERAEGYKAQLGELEGQATTEAEWQKKARSNFCPTIIVAFESRWDAFCDVFEEGYRNLRTEYLELVGLKPHVSNKKRKSAEIIAGPSTVPTKSDSVSVNSGPSHTIQPRRKFHRQEPTPSASADDRDPPTSSPRDRPELSINIPTEVDLEGSLSPLTSPEPDSPVPETKRKRNMFEDTIVDVSAKRTLRPQTSSAPSRPTWNSLKR</sequence>
<dbReference type="Gene3D" id="3.40.50.720">
    <property type="entry name" value="NAD(P)-binding Rossmann-like Domain"/>
    <property type="match status" value="1"/>
</dbReference>
<dbReference type="InterPro" id="IPR002347">
    <property type="entry name" value="SDR_fam"/>
</dbReference>
<dbReference type="PANTHER" id="PTHR43157:SF31">
    <property type="entry name" value="PHOSPHATIDYLINOSITOL-GLYCAN BIOSYNTHESIS CLASS F PROTEIN"/>
    <property type="match status" value="1"/>
</dbReference>
<feature type="compositionally biased region" description="Polar residues" evidence="3">
    <location>
        <begin position="564"/>
        <end position="581"/>
    </location>
</feature>
<dbReference type="GO" id="GO:0016491">
    <property type="term" value="F:oxidoreductase activity"/>
    <property type="evidence" value="ECO:0007669"/>
    <property type="project" value="UniProtKB-KW"/>
</dbReference>
<dbReference type="STRING" id="1314674.A0A0D7AVB2"/>
<feature type="coiled-coil region" evidence="2">
    <location>
        <begin position="344"/>
        <end position="378"/>
    </location>
</feature>
<keyword evidence="5" id="KW-1185">Reference proteome</keyword>
<dbReference type="Proteomes" id="UP000054007">
    <property type="component" value="Unassembled WGS sequence"/>
</dbReference>
<gene>
    <name evidence="4" type="ORF">CYLTODRAFT_459222</name>
</gene>
<keyword evidence="1" id="KW-0560">Oxidoreductase</keyword>
<feature type="compositionally biased region" description="Basic and acidic residues" evidence="3">
    <location>
        <begin position="498"/>
        <end position="513"/>
    </location>
</feature>
<keyword evidence="2" id="KW-0175">Coiled coil</keyword>
<name>A0A0D7AVB2_9AGAR</name>
<evidence type="ECO:0000313" key="5">
    <source>
        <dbReference type="Proteomes" id="UP000054007"/>
    </source>
</evidence>
<feature type="compositionally biased region" description="Polar residues" evidence="3">
    <location>
        <begin position="463"/>
        <end position="481"/>
    </location>
</feature>
<dbReference type="EMBL" id="KN880816">
    <property type="protein sequence ID" value="KIY62167.1"/>
    <property type="molecule type" value="Genomic_DNA"/>
</dbReference>
<dbReference type="SUPFAM" id="SSF51735">
    <property type="entry name" value="NAD(P)-binding Rossmann-fold domains"/>
    <property type="match status" value="1"/>
</dbReference>
<organism evidence="4 5">
    <name type="scientific">Cylindrobasidium torrendii FP15055 ss-10</name>
    <dbReference type="NCBI Taxonomy" id="1314674"/>
    <lineage>
        <taxon>Eukaryota</taxon>
        <taxon>Fungi</taxon>
        <taxon>Dikarya</taxon>
        <taxon>Basidiomycota</taxon>
        <taxon>Agaricomycotina</taxon>
        <taxon>Agaricomycetes</taxon>
        <taxon>Agaricomycetidae</taxon>
        <taxon>Agaricales</taxon>
        <taxon>Marasmiineae</taxon>
        <taxon>Physalacriaceae</taxon>
        <taxon>Cylindrobasidium</taxon>
    </lineage>
</organism>
<evidence type="ECO:0000313" key="4">
    <source>
        <dbReference type="EMBL" id="KIY62167.1"/>
    </source>
</evidence>
<dbReference type="InterPro" id="IPR036291">
    <property type="entry name" value="NAD(P)-bd_dom_sf"/>
</dbReference>
<proteinExistence type="predicted"/>
<protein>
    <submittedName>
        <fullName evidence="4">NAD(P)-binding protein</fullName>
    </submittedName>
</protein>
<reference evidence="4 5" key="1">
    <citation type="journal article" date="2015" name="Fungal Genet. Biol.">
        <title>Evolution of novel wood decay mechanisms in Agaricales revealed by the genome sequences of Fistulina hepatica and Cylindrobasidium torrendii.</title>
        <authorList>
            <person name="Floudas D."/>
            <person name="Held B.W."/>
            <person name="Riley R."/>
            <person name="Nagy L.G."/>
            <person name="Koehler G."/>
            <person name="Ransdell A.S."/>
            <person name="Younus H."/>
            <person name="Chow J."/>
            <person name="Chiniquy J."/>
            <person name="Lipzen A."/>
            <person name="Tritt A."/>
            <person name="Sun H."/>
            <person name="Haridas S."/>
            <person name="LaButti K."/>
            <person name="Ohm R.A."/>
            <person name="Kues U."/>
            <person name="Blanchette R.A."/>
            <person name="Grigoriev I.V."/>
            <person name="Minto R.E."/>
            <person name="Hibbett D.S."/>
        </authorList>
    </citation>
    <scope>NUCLEOTIDE SEQUENCE [LARGE SCALE GENOMIC DNA]</scope>
    <source>
        <strain evidence="4 5">FP15055 ss-10</strain>
    </source>
</reference>
<accession>A0A0D7AVB2</accession>
<feature type="region of interest" description="Disordered" evidence="3">
    <location>
        <begin position="449"/>
        <end position="581"/>
    </location>
</feature>
<evidence type="ECO:0000256" key="1">
    <source>
        <dbReference type="ARBA" id="ARBA00023002"/>
    </source>
</evidence>
<evidence type="ECO:0000256" key="2">
    <source>
        <dbReference type="SAM" id="Coils"/>
    </source>
</evidence>
<evidence type="ECO:0000256" key="3">
    <source>
        <dbReference type="SAM" id="MobiDB-lite"/>
    </source>
</evidence>
<dbReference type="Pfam" id="PF00106">
    <property type="entry name" value="adh_short"/>
    <property type="match status" value="1"/>
</dbReference>
<dbReference type="PANTHER" id="PTHR43157">
    <property type="entry name" value="PHOSPHATIDYLINOSITOL-GLYCAN BIOSYNTHESIS CLASS F PROTEIN-RELATED"/>
    <property type="match status" value="1"/>
</dbReference>